<dbReference type="PROSITE" id="PS00107">
    <property type="entry name" value="PROTEIN_KINASE_ATP"/>
    <property type="match status" value="1"/>
</dbReference>
<evidence type="ECO:0000313" key="3">
    <source>
        <dbReference type="EMBL" id="MBH8575220.1"/>
    </source>
</evidence>
<dbReference type="GO" id="GO:0120147">
    <property type="term" value="F:formylglycine-generating oxidase activity"/>
    <property type="evidence" value="ECO:0007669"/>
    <property type="project" value="TreeGrafter"/>
</dbReference>
<dbReference type="InterPro" id="IPR051043">
    <property type="entry name" value="Sulfatase_Mod_Factor_Kinase"/>
</dbReference>
<dbReference type="SUPFAM" id="SSF56436">
    <property type="entry name" value="C-type lectin-like"/>
    <property type="match status" value="1"/>
</dbReference>
<keyword evidence="4" id="KW-1185">Reference proteome</keyword>
<dbReference type="GO" id="GO:0005524">
    <property type="term" value="F:ATP binding"/>
    <property type="evidence" value="ECO:0007669"/>
    <property type="project" value="UniProtKB-UniRule"/>
</dbReference>
<keyword evidence="1" id="KW-0067">ATP-binding</keyword>
<dbReference type="Proteomes" id="UP000662314">
    <property type="component" value="Unassembled WGS sequence"/>
</dbReference>
<dbReference type="EMBL" id="JAECZA010000114">
    <property type="protein sequence ID" value="MBH8575220.1"/>
    <property type="molecule type" value="Genomic_DNA"/>
</dbReference>
<dbReference type="InterPro" id="IPR016187">
    <property type="entry name" value="CTDL_fold"/>
</dbReference>
<proteinExistence type="predicted"/>
<dbReference type="PANTHER" id="PTHR23150">
    <property type="entry name" value="SULFATASE MODIFYING FACTOR 1, 2"/>
    <property type="match status" value="1"/>
</dbReference>
<dbReference type="Gene3D" id="3.90.1580.10">
    <property type="entry name" value="paralog of FGE (formylglycine-generating enzyme)"/>
    <property type="match status" value="1"/>
</dbReference>
<evidence type="ECO:0000313" key="4">
    <source>
        <dbReference type="Proteomes" id="UP000662314"/>
    </source>
</evidence>
<dbReference type="AlphaFoldDB" id="A0A8J7I3I6"/>
<evidence type="ECO:0000259" key="2">
    <source>
        <dbReference type="PROSITE" id="PS50011"/>
    </source>
</evidence>
<accession>A0A8J7I3I6</accession>
<dbReference type="RefSeq" id="WP_214434015.1">
    <property type="nucleotide sequence ID" value="NZ_CAWPUQ010000018.1"/>
</dbReference>
<sequence length="610" mass="68526">MAFEYGFYKKTLDGRYQILKKLGEGNFGETYLARDCKRPSKPLCVVKQLKPKHNHPKVLELFEQEAAILEKLGEHPQIPRLLAHFTINNQLYIVQDYVEGHTLRQEIVRGKPLPESDVTKLLRDILEVLVFVHQNNVIHRDIKPENVMRCQQDDKLFLIDFGSVKELSTFSIDFQSVIRTSVFIGTIGYMAFEQARGKPQLCSDIYALGMMGIEALTGISPYLLPEDSSTGQLFWRNRVQHVSDRLADVLDTMVCNDYTLRYPSAVEALEALSAIKVLPRSPLVESSILARSLNFKTVSLQSALDLDFDLLEFEQGELETAILPLQQFEFEIAAVSGKSSFASTVTSDISHSQGSALCFIEELGNDITLEMISIPGGQFLMGSPNDERERFDSESPQHSVTVPSFFLGKFPVTQAQWQAVAMLPSINRNLEPEPAHFKGANRPVEQITWDDAVEFCARLRQKTNRNYRLPSEAEWEYACRAGTHTPFHFGETLTSSLANYSHSNNLSYGAGSQSSNYGQTSPVGSLSPNAFGLYDMHGNVWEWCADRWHGNYEGAPSDGTVWLDSDDNRSHLIRGGSWKSSAKLCRSAYRSWNPRSGRGNVLGFRVAVSL</sequence>
<dbReference type="PROSITE" id="PS50011">
    <property type="entry name" value="PROTEIN_KINASE_DOM"/>
    <property type="match status" value="1"/>
</dbReference>
<dbReference type="InterPro" id="IPR000719">
    <property type="entry name" value="Prot_kinase_dom"/>
</dbReference>
<dbReference type="InterPro" id="IPR017441">
    <property type="entry name" value="Protein_kinase_ATP_BS"/>
</dbReference>
<reference evidence="3 4" key="1">
    <citation type="journal article" date="2021" name="Int. J. Syst. Evol. Microbiol.">
        <title>Amazonocrinis nigriterrae gen. nov., sp. nov., Atlanticothrix silvestris gen. nov., sp. nov. and Dendronalium phyllosphericum gen. nov., sp. nov., nostocacean cyanobacteria from Brazilian environments.</title>
        <authorList>
            <person name="Alvarenga D.O."/>
            <person name="Andreote A.P.D."/>
            <person name="Branco L.H.Z."/>
            <person name="Delbaje E."/>
            <person name="Cruz R.B."/>
            <person name="Varani A.M."/>
            <person name="Fiore M.F."/>
        </authorList>
    </citation>
    <scope>NUCLEOTIDE SEQUENCE [LARGE SCALE GENOMIC DNA]</scope>
    <source>
        <strain evidence="3 4">CENA369</strain>
    </source>
</reference>
<dbReference type="GO" id="GO:0004672">
    <property type="term" value="F:protein kinase activity"/>
    <property type="evidence" value="ECO:0007669"/>
    <property type="project" value="InterPro"/>
</dbReference>
<feature type="domain" description="Protein kinase" evidence="2">
    <location>
        <begin position="16"/>
        <end position="284"/>
    </location>
</feature>
<dbReference type="PANTHER" id="PTHR23150:SF35">
    <property type="entry name" value="BLL6746 PROTEIN"/>
    <property type="match status" value="1"/>
</dbReference>
<dbReference type="SMART" id="SM00220">
    <property type="entry name" value="S_TKc"/>
    <property type="match status" value="1"/>
</dbReference>
<dbReference type="InterPro" id="IPR042095">
    <property type="entry name" value="SUMF_sf"/>
</dbReference>
<dbReference type="Gene3D" id="1.10.510.10">
    <property type="entry name" value="Transferase(Phosphotransferase) domain 1"/>
    <property type="match status" value="1"/>
</dbReference>
<feature type="binding site" evidence="1">
    <location>
        <position position="47"/>
    </location>
    <ligand>
        <name>ATP</name>
        <dbReference type="ChEBI" id="CHEBI:30616"/>
    </ligand>
</feature>
<protein>
    <submittedName>
        <fullName evidence="3">SUMF1/EgtB/PvdO family nonheme iron enzyme</fullName>
    </submittedName>
</protein>
<dbReference type="Pfam" id="PF03781">
    <property type="entry name" value="FGE-sulfatase"/>
    <property type="match status" value="1"/>
</dbReference>
<dbReference type="InterPro" id="IPR011009">
    <property type="entry name" value="Kinase-like_dom_sf"/>
</dbReference>
<name>A0A8J7I3I6_9NOST</name>
<dbReference type="Pfam" id="PF00069">
    <property type="entry name" value="Pkinase"/>
    <property type="match status" value="1"/>
</dbReference>
<gene>
    <name evidence="3" type="ORF">I8752_19815</name>
</gene>
<organism evidence="3 4">
    <name type="scientific">Dendronalium phyllosphericum CENA369</name>
    <dbReference type="NCBI Taxonomy" id="1725256"/>
    <lineage>
        <taxon>Bacteria</taxon>
        <taxon>Bacillati</taxon>
        <taxon>Cyanobacteriota</taxon>
        <taxon>Cyanophyceae</taxon>
        <taxon>Nostocales</taxon>
        <taxon>Nostocaceae</taxon>
        <taxon>Dendronalium</taxon>
        <taxon>Dendronalium phyllosphericum</taxon>
    </lineage>
</organism>
<evidence type="ECO:0000256" key="1">
    <source>
        <dbReference type="PROSITE-ProRule" id="PRU10141"/>
    </source>
</evidence>
<dbReference type="CDD" id="cd14014">
    <property type="entry name" value="STKc_PknB_like"/>
    <property type="match status" value="1"/>
</dbReference>
<keyword evidence="1" id="KW-0547">Nucleotide-binding</keyword>
<comment type="caution">
    <text evidence="3">The sequence shown here is derived from an EMBL/GenBank/DDBJ whole genome shotgun (WGS) entry which is preliminary data.</text>
</comment>
<dbReference type="SUPFAM" id="SSF56112">
    <property type="entry name" value="Protein kinase-like (PK-like)"/>
    <property type="match status" value="1"/>
</dbReference>
<dbReference type="InterPro" id="IPR005532">
    <property type="entry name" value="SUMF_dom"/>
</dbReference>